<dbReference type="AlphaFoldDB" id="A0A0V1B1Y4"/>
<comment type="caution">
    <text evidence="2">The sequence shown here is derived from an EMBL/GenBank/DDBJ whole genome shotgun (WGS) entry which is preliminary data.</text>
</comment>
<organism evidence="2 3">
    <name type="scientific">Trichinella spiralis</name>
    <name type="common">Trichina worm</name>
    <dbReference type="NCBI Taxonomy" id="6334"/>
    <lineage>
        <taxon>Eukaryota</taxon>
        <taxon>Metazoa</taxon>
        <taxon>Ecdysozoa</taxon>
        <taxon>Nematoda</taxon>
        <taxon>Enoplea</taxon>
        <taxon>Dorylaimia</taxon>
        <taxon>Trichinellida</taxon>
        <taxon>Trichinellidae</taxon>
        <taxon>Trichinella</taxon>
    </lineage>
</organism>
<gene>
    <name evidence="2" type="ORF">T01_8631</name>
</gene>
<keyword evidence="1" id="KW-0472">Membrane</keyword>
<protein>
    <submittedName>
        <fullName evidence="2">Uncharacterized protein</fullName>
    </submittedName>
</protein>
<dbReference type="Proteomes" id="UP000054776">
    <property type="component" value="Unassembled WGS sequence"/>
</dbReference>
<name>A0A0V1B1Y4_TRISP</name>
<reference evidence="2 3" key="1">
    <citation type="submission" date="2015-01" db="EMBL/GenBank/DDBJ databases">
        <title>Evolution of Trichinella species and genotypes.</title>
        <authorList>
            <person name="Korhonen P.K."/>
            <person name="Edoardo P."/>
            <person name="Giuseppe L.R."/>
            <person name="Gasser R.B."/>
        </authorList>
    </citation>
    <scope>NUCLEOTIDE SEQUENCE [LARGE SCALE GENOMIC DNA]</scope>
    <source>
        <strain evidence="2">ISS3</strain>
    </source>
</reference>
<evidence type="ECO:0000256" key="1">
    <source>
        <dbReference type="SAM" id="Phobius"/>
    </source>
</evidence>
<keyword evidence="3" id="KW-1185">Reference proteome</keyword>
<proteinExistence type="predicted"/>
<feature type="transmembrane region" description="Helical" evidence="1">
    <location>
        <begin position="51"/>
        <end position="71"/>
    </location>
</feature>
<keyword evidence="1" id="KW-0812">Transmembrane</keyword>
<dbReference type="EMBL" id="JYDH01000139">
    <property type="protein sequence ID" value="KRY30531.1"/>
    <property type="molecule type" value="Genomic_DNA"/>
</dbReference>
<evidence type="ECO:0000313" key="3">
    <source>
        <dbReference type="Proteomes" id="UP000054776"/>
    </source>
</evidence>
<sequence>MQWCLDIRSNIIIYHISCCFFDCASTVGKLDGVLQNQNERRFQRKPGRHHHLYSIWPITLCSFVASALHYLTFTKHTCISRSAEYVYANVKENTADGILLRALSAIQIRKELQYYINTLLKGGRISYCVALLGYFGASL</sequence>
<evidence type="ECO:0000313" key="2">
    <source>
        <dbReference type="EMBL" id="KRY30531.1"/>
    </source>
</evidence>
<keyword evidence="1" id="KW-1133">Transmembrane helix</keyword>
<dbReference type="InParanoid" id="A0A0V1B1Y4"/>
<dbReference type="OrthoDB" id="10584003at2759"/>
<accession>A0A0V1B1Y4</accession>